<name>A0A392SNC1_9FABA</name>
<protein>
    <submittedName>
        <fullName evidence="1">Uncharacterized protein</fullName>
    </submittedName>
</protein>
<comment type="caution">
    <text evidence="1">The sequence shown here is derived from an EMBL/GenBank/DDBJ whole genome shotgun (WGS) entry which is preliminary data.</text>
</comment>
<keyword evidence="2" id="KW-1185">Reference proteome</keyword>
<feature type="non-terminal residue" evidence="1">
    <location>
        <position position="18"/>
    </location>
</feature>
<reference evidence="1 2" key="1">
    <citation type="journal article" date="2018" name="Front. Plant Sci.">
        <title>Red Clover (Trifolium pratense) and Zigzag Clover (T. medium) - A Picture of Genomic Similarities and Differences.</title>
        <authorList>
            <person name="Dluhosova J."/>
            <person name="Istvanek J."/>
            <person name="Nedelnik J."/>
            <person name="Repkova J."/>
        </authorList>
    </citation>
    <scope>NUCLEOTIDE SEQUENCE [LARGE SCALE GENOMIC DNA]</scope>
    <source>
        <strain evidence="2">cv. 10/8</strain>
        <tissue evidence="1">Leaf</tissue>
    </source>
</reference>
<dbReference type="AlphaFoldDB" id="A0A392SNC1"/>
<dbReference type="EMBL" id="LXQA010415700">
    <property type="protein sequence ID" value="MCI50381.1"/>
    <property type="molecule type" value="Genomic_DNA"/>
</dbReference>
<sequence length="18" mass="1877">MVIQQLAAGCSAQVQCLN</sequence>
<accession>A0A392SNC1</accession>
<evidence type="ECO:0000313" key="2">
    <source>
        <dbReference type="Proteomes" id="UP000265520"/>
    </source>
</evidence>
<evidence type="ECO:0000313" key="1">
    <source>
        <dbReference type="EMBL" id="MCI50381.1"/>
    </source>
</evidence>
<organism evidence="1 2">
    <name type="scientific">Trifolium medium</name>
    <dbReference type="NCBI Taxonomy" id="97028"/>
    <lineage>
        <taxon>Eukaryota</taxon>
        <taxon>Viridiplantae</taxon>
        <taxon>Streptophyta</taxon>
        <taxon>Embryophyta</taxon>
        <taxon>Tracheophyta</taxon>
        <taxon>Spermatophyta</taxon>
        <taxon>Magnoliopsida</taxon>
        <taxon>eudicotyledons</taxon>
        <taxon>Gunneridae</taxon>
        <taxon>Pentapetalae</taxon>
        <taxon>rosids</taxon>
        <taxon>fabids</taxon>
        <taxon>Fabales</taxon>
        <taxon>Fabaceae</taxon>
        <taxon>Papilionoideae</taxon>
        <taxon>50 kb inversion clade</taxon>
        <taxon>NPAAA clade</taxon>
        <taxon>Hologalegina</taxon>
        <taxon>IRL clade</taxon>
        <taxon>Trifolieae</taxon>
        <taxon>Trifolium</taxon>
    </lineage>
</organism>
<dbReference type="Proteomes" id="UP000265520">
    <property type="component" value="Unassembled WGS sequence"/>
</dbReference>
<proteinExistence type="predicted"/>